<reference evidence="2" key="1">
    <citation type="submission" date="2023-07" db="EMBL/GenBank/DDBJ databases">
        <authorList>
            <consortium name="AG Swart"/>
            <person name="Singh M."/>
            <person name="Singh A."/>
            <person name="Seah K."/>
            <person name="Emmerich C."/>
        </authorList>
    </citation>
    <scope>NUCLEOTIDE SEQUENCE</scope>
    <source>
        <strain evidence="2">DP1</strain>
    </source>
</reference>
<feature type="region of interest" description="Disordered" evidence="1">
    <location>
        <begin position="296"/>
        <end position="318"/>
    </location>
</feature>
<evidence type="ECO:0000313" key="3">
    <source>
        <dbReference type="Proteomes" id="UP001295684"/>
    </source>
</evidence>
<proteinExistence type="predicted"/>
<gene>
    <name evidence="2" type="ORF">ECRASSUSDP1_LOCUS51</name>
</gene>
<accession>A0AAD1X0P2</accession>
<name>A0AAD1X0P2_EUPCR</name>
<feature type="region of interest" description="Disordered" evidence="1">
    <location>
        <begin position="98"/>
        <end position="123"/>
    </location>
</feature>
<organism evidence="2 3">
    <name type="scientific">Euplotes crassus</name>
    <dbReference type="NCBI Taxonomy" id="5936"/>
    <lineage>
        <taxon>Eukaryota</taxon>
        <taxon>Sar</taxon>
        <taxon>Alveolata</taxon>
        <taxon>Ciliophora</taxon>
        <taxon>Intramacronucleata</taxon>
        <taxon>Spirotrichea</taxon>
        <taxon>Hypotrichia</taxon>
        <taxon>Euplotida</taxon>
        <taxon>Euplotidae</taxon>
        <taxon>Moneuplotes</taxon>
    </lineage>
</organism>
<dbReference type="Proteomes" id="UP001295684">
    <property type="component" value="Unassembled WGS sequence"/>
</dbReference>
<comment type="caution">
    <text evidence="2">The sequence shown here is derived from an EMBL/GenBank/DDBJ whole genome shotgun (WGS) entry which is preliminary data.</text>
</comment>
<evidence type="ECO:0000256" key="1">
    <source>
        <dbReference type="SAM" id="MobiDB-lite"/>
    </source>
</evidence>
<dbReference type="EMBL" id="CAMPGE010000049">
    <property type="protein sequence ID" value="CAI2358768.1"/>
    <property type="molecule type" value="Genomic_DNA"/>
</dbReference>
<sequence>MNREQDVIHLPPLDDPRPVVRQKPNLDVKEKMKNYIRNKYKNHRSLKPLAMVNETDNENSICEENASRDQQHYSGFKLRKDTAKKFQKERKISLSNFKSGSKVKGLPDRFTRDSSSSDLRRIGNPQLRASESSDKGFRLRRSDTSSLGLLPNNVISSNPKYKTYPMRKGHTQSEKKFEDYGQSVMDEIEILQNNLEKTKRKMDIFRPDKSIITKVSSEDDDHQDFNTRDNSPLLSVSPTEEYWTNFNQITTSLRSRENISSQRRSSKIDLSRASNRKSTANEILFGNSLRNKSLAGSNGSSPAFILQPGSQSNRSDNLNLNKGFGGYMNREEKLAQLHRDLNRYMKTQKY</sequence>
<dbReference type="AlphaFoldDB" id="A0AAD1X0P2"/>
<evidence type="ECO:0000313" key="2">
    <source>
        <dbReference type="EMBL" id="CAI2358768.1"/>
    </source>
</evidence>
<feature type="compositionally biased region" description="Polar residues" evidence="1">
    <location>
        <begin position="308"/>
        <end position="318"/>
    </location>
</feature>
<feature type="region of interest" description="Disordered" evidence="1">
    <location>
        <begin position="1"/>
        <end position="21"/>
    </location>
</feature>
<protein>
    <submittedName>
        <fullName evidence="2">Uncharacterized protein</fullName>
    </submittedName>
</protein>
<keyword evidence="3" id="KW-1185">Reference proteome</keyword>